<protein>
    <submittedName>
        <fullName evidence="1">Uncharacterized protein</fullName>
    </submittedName>
</protein>
<reference evidence="2 4" key="2">
    <citation type="journal article" date="2017" name="Infect. Genet. Evol.">
        <title>The new phylogeny of the genus Mycobacterium: The old and the news.</title>
        <authorList>
            <person name="Tortoli E."/>
            <person name="Fedrizzi T."/>
            <person name="Meehan C.J."/>
            <person name="Trovato A."/>
            <person name="Grottola A."/>
            <person name="Giacobazzi E."/>
            <person name="Serpini G.F."/>
            <person name="Tagliazucchi S."/>
            <person name="Fabio A."/>
            <person name="Bettua C."/>
            <person name="Bertorelli R."/>
            <person name="Frascaro F."/>
            <person name="De Sanctis V."/>
            <person name="Pecorari M."/>
            <person name="Jousson O."/>
            <person name="Segata N."/>
            <person name="Cirillo D.M."/>
        </authorList>
    </citation>
    <scope>NUCLEOTIDE SEQUENCE [LARGE SCALE GENOMIC DNA]</scope>
    <source>
        <strain evidence="2 4">NCTC 12882</strain>
    </source>
</reference>
<gene>
    <name evidence="1" type="ORF">AWB95_21510</name>
    <name evidence="2" type="ORF">CQY23_15085</name>
</gene>
<reference evidence="1 3" key="1">
    <citation type="submission" date="2016-01" db="EMBL/GenBank/DDBJ databases">
        <title>The new phylogeny of the genus Mycobacterium.</title>
        <authorList>
            <person name="Tarcisio F."/>
            <person name="Conor M."/>
            <person name="Antonella G."/>
            <person name="Elisabetta G."/>
            <person name="Giulia F.S."/>
            <person name="Sara T."/>
            <person name="Anna F."/>
            <person name="Clotilde B."/>
            <person name="Roberto B."/>
            <person name="Veronica D.S."/>
            <person name="Fabio R."/>
            <person name="Monica P."/>
            <person name="Olivier J."/>
            <person name="Enrico T."/>
            <person name="Nicola S."/>
        </authorList>
    </citation>
    <scope>NUCLEOTIDE SEQUENCE [LARGE SCALE GENOMIC DNA]</scope>
    <source>
        <strain evidence="1 3">DSM 44243</strain>
    </source>
</reference>
<proteinExistence type="predicted"/>
<dbReference type="AlphaFoldDB" id="A0A1X1RIV6"/>
<dbReference type="RefSeq" id="WP_062539441.1">
    <property type="nucleotide sequence ID" value="NZ_BBUN01000110.1"/>
</dbReference>
<accession>A0A1X1RIV6</accession>
<evidence type="ECO:0000313" key="4">
    <source>
        <dbReference type="Proteomes" id="UP000230971"/>
    </source>
</evidence>
<dbReference type="EMBL" id="PDKV01000018">
    <property type="protein sequence ID" value="PIB78220.1"/>
    <property type="molecule type" value="Genomic_DNA"/>
</dbReference>
<dbReference type="Proteomes" id="UP000193907">
    <property type="component" value="Unassembled WGS sequence"/>
</dbReference>
<evidence type="ECO:0000313" key="1">
    <source>
        <dbReference type="EMBL" id="ORV06969.1"/>
    </source>
</evidence>
<evidence type="ECO:0000313" key="2">
    <source>
        <dbReference type="EMBL" id="PIB78220.1"/>
    </source>
</evidence>
<dbReference type="STRING" id="28045.AWB95_21510"/>
<dbReference type="OrthoDB" id="4742194at2"/>
<evidence type="ECO:0000313" key="3">
    <source>
        <dbReference type="Proteomes" id="UP000193907"/>
    </source>
</evidence>
<sequence length="60" mass="6207">MTHETLKVDTERLAQAAAKLGMHADEIPTIPPGFSVSGSDPLSSAIAAQVPKLEEPVVGP</sequence>
<dbReference type="Proteomes" id="UP000230971">
    <property type="component" value="Unassembled WGS sequence"/>
</dbReference>
<name>A0A1X1RIV6_MYCCE</name>
<dbReference type="EMBL" id="LQOM01000050">
    <property type="protein sequence ID" value="ORV06969.1"/>
    <property type="molecule type" value="Genomic_DNA"/>
</dbReference>
<keyword evidence="3" id="KW-1185">Reference proteome</keyword>
<organism evidence="1 3">
    <name type="scientific">Mycobacterium celatum</name>
    <dbReference type="NCBI Taxonomy" id="28045"/>
    <lineage>
        <taxon>Bacteria</taxon>
        <taxon>Bacillati</taxon>
        <taxon>Actinomycetota</taxon>
        <taxon>Actinomycetes</taxon>
        <taxon>Mycobacteriales</taxon>
        <taxon>Mycobacteriaceae</taxon>
        <taxon>Mycobacterium</taxon>
    </lineage>
</organism>
<comment type="caution">
    <text evidence="1">The sequence shown here is derived from an EMBL/GenBank/DDBJ whole genome shotgun (WGS) entry which is preliminary data.</text>
</comment>